<dbReference type="InterPro" id="IPR038475">
    <property type="entry name" value="RecG_C_sf"/>
</dbReference>
<gene>
    <name evidence="3" type="ORF">EZS27_026429</name>
</gene>
<accession>A0A5J4QQJ5</accession>
<dbReference type="PANTHER" id="PTHR30595:SF6">
    <property type="entry name" value="SCHLAFEN ALBA-2 DOMAIN-CONTAINING PROTEIN"/>
    <property type="match status" value="1"/>
</dbReference>
<feature type="region of interest" description="Disordered" evidence="1">
    <location>
        <begin position="402"/>
        <end position="432"/>
    </location>
</feature>
<organism evidence="3">
    <name type="scientific">termite gut metagenome</name>
    <dbReference type="NCBI Taxonomy" id="433724"/>
    <lineage>
        <taxon>unclassified sequences</taxon>
        <taxon>metagenomes</taxon>
        <taxon>organismal metagenomes</taxon>
    </lineage>
</organism>
<evidence type="ECO:0000256" key="1">
    <source>
        <dbReference type="SAM" id="MobiDB-lite"/>
    </source>
</evidence>
<sequence>MDKDILLKRLSDIEWDDFEVKEAFVELPKNIWETVSAFSNTSGGWIILGIAQHGKIYEITGVGNPEKTEQDLVTVLRSQNKFNVLINPECKKYIIDNKTVLGFFIPSAETKPVYFNTLQNTFIRTASGDQRATEYEINVLYREQSFGTMSAKQVEGTSVASFNKSSYMSFRDYLKRMVPDLPYNTLDNDTFNQKLQLVKDGKLTYGGLLFLGDNVEIQDRFPDFRVDYLEIPGLSYADAEPRYTFRIQEQENLWEYYFVLFQRLRIYADNPLHIGDMGIGHEDDKQMDALREGLINLLSHSDFFSPMKPRIRVFTNRVEFENPGALPRPIVELMKEDVSIPRNPVLAKLFRTAKLCENAGYGFDKMLVWEKETHREVLFETSIDKTKVTFMLKDGKLDMAGDGQEDGITGGINDRKTDRKQTENRQKTDRKPDVESLIVEILKSNPFASRSEISEQIGHLSEGGINYHIEKLKHNNIIRREGSDKGGKWIIISDKTRSVK</sequence>
<dbReference type="SUPFAM" id="SSF46785">
    <property type="entry name" value="Winged helix' DNA-binding domain"/>
    <property type="match status" value="1"/>
</dbReference>
<comment type="caution">
    <text evidence="3">The sequence shown here is derived from an EMBL/GenBank/DDBJ whole genome shotgun (WGS) entry which is preliminary data.</text>
</comment>
<dbReference type="PANTHER" id="PTHR30595">
    <property type="entry name" value="GLPR-RELATED TRANSCRIPTIONAL REPRESSOR"/>
    <property type="match status" value="1"/>
</dbReference>
<dbReference type="Pfam" id="PF04326">
    <property type="entry name" value="SLFN_AlbA_2"/>
    <property type="match status" value="1"/>
</dbReference>
<dbReference type="AlphaFoldDB" id="A0A5J4QQJ5"/>
<dbReference type="InterPro" id="IPR036388">
    <property type="entry name" value="WH-like_DNA-bd_sf"/>
</dbReference>
<proteinExistence type="predicted"/>
<dbReference type="InterPro" id="IPR036390">
    <property type="entry name" value="WH_DNA-bd_sf"/>
</dbReference>
<dbReference type="Gene3D" id="3.30.565.60">
    <property type="match status" value="1"/>
</dbReference>
<dbReference type="Gene3D" id="1.10.10.10">
    <property type="entry name" value="Winged helix-like DNA-binding domain superfamily/Winged helix DNA-binding domain"/>
    <property type="match status" value="1"/>
</dbReference>
<evidence type="ECO:0000313" key="3">
    <source>
        <dbReference type="EMBL" id="KAA6324217.1"/>
    </source>
</evidence>
<reference evidence="3" key="1">
    <citation type="submission" date="2019-03" db="EMBL/GenBank/DDBJ databases">
        <title>Single cell metagenomics reveals metabolic interactions within the superorganism composed of flagellate Streblomastix strix and complex community of Bacteroidetes bacteria on its surface.</title>
        <authorList>
            <person name="Treitli S.C."/>
            <person name="Kolisko M."/>
            <person name="Husnik F."/>
            <person name="Keeling P."/>
            <person name="Hampl V."/>
        </authorList>
    </citation>
    <scope>NUCLEOTIDE SEQUENCE</scope>
    <source>
        <strain evidence="3">STM</strain>
    </source>
</reference>
<protein>
    <recommendedName>
        <fullName evidence="2">Schlafen AlbA-2 domain-containing protein</fullName>
    </recommendedName>
</protein>
<dbReference type="Pfam" id="PF13749">
    <property type="entry name" value="HATPase_c_4"/>
    <property type="match status" value="1"/>
</dbReference>
<name>A0A5J4QQJ5_9ZZZZ</name>
<dbReference type="InterPro" id="IPR038461">
    <property type="entry name" value="Schlafen_AlbA_2_dom_sf"/>
</dbReference>
<dbReference type="Gene3D" id="3.30.950.30">
    <property type="entry name" value="Schlafen, AAA domain"/>
    <property type="match status" value="1"/>
</dbReference>
<feature type="compositionally biased region" description="Basic and acidic residues" evidence="1">
    <location>
        <begin position="413"/>
        <end position="432"/>
    </location>
</feature>
<evidence type="ECO:0000259" key="2">
    <source>
        <dbReference type="Pfam" id="PF04326"/>
    </source>
</evidence>
<feature type="domain" description="Schlafen AlbA-2" evidence="2">
    <location>
        <begin position="14"/>
        <end position="132"/>
    </location>
</feature>
<dbReference type="InterPro" id="IPR007421">
    <property type="entry name" value="Schlafen_AlbA_2_dom"/>
</dbReference>
<dbReference type="EMBL" id="SNRY01002623">
    <property type="protein sequence ID" value="KAA6324217.1"/>
    <property type="molecule type" value="Genomic_DNA"/>
</dbReference>